<dbReference type="PANTHER" id="PTHR30290:SF9">
    <property type="entry name" value="OLIGOPEPTIDE-BINDING PROTEIN APPA"/>
    <property type="match status" value="1"/>
</dbReference>
<dbReference type="Gene3D" id="3.10.105.10">
    <property type="entry name" value="Dipeptide-binding Protein, Domain 3"/>
    <property type="match status" value="1"/>
</dbReference>
<dbReference type="Gene3D" id="3.40.190.10">
    <property type="entry name" value="Periplasmic binding protein-like II"/>
    <property type="match status" value="1"/>
</dbReference>
<evidence type="ECO:0000259" key="5">
    <source>
        <dbReference type="Pfam" id="PF00496"/>
    </source>
</evidence>
<dbReference type="SUPFAM" id="SSF53850">
    <property type="entry name" value="Periplasmic binding protein-like II"/>
    <property type="match status" value="1"/>
</dbReference>
<evidence type="ECO:0000313" key="7">
    <source>
        <dbReference type="Proteomes" id="UP000288547"/>
    </source>
</evidence>
<dbReference type="PANTHER" id="PTHR30290">
    <property type="entry name" value="PERIPLASMIC BINDING COMPONENT OF ABC TRANSPORTER"/>
    <property type="match status" value="1"/>
</dbReference>
<evidence type="ECO:0000256" key="4">
    <source>
        <dbReference type="SAM" id="SignalP"/>
    </source>
</evidence>
<sequence length="505" mass="54479">MIRWKATAAVAAVAVLALAGCATTEEPGGETQSAVFGQILAQGTFDVTQAEWGNRALYYQAVYDTLLEGKSDGSVGPYLASDFVYNDDNTELTLTIRDDVTFTDGTALTAEIVRENLQRFKDGGGAYAGDLANVESIEATDDSTVVLTLSAPDPALTSYLSREAGLIAAPSTFDAEDADTNPVGSGPYVLDLGATVTGTSYVFTKNEDYWNPDVQHYDTITMNVLSDPTAAVNALKAGEINTLVLADNNNLDQVEGAGWTIQASELNFQGLLLFDRGGELNPAMGDVRVRQAINYALDREGLLEALQLGNGTVTTQVFKVTSEAYDPELDSYYEYDPEKAKDLLAEAGYPDGFELSMPSTVVLGAAQFPLIEQQLADVGIDVTFTDTPVENYIADMSAAKYPAAPMQLEANADWQLIQFMISPSAPFNPFHYEDETTAALISEIQTGDEATQVEKAKELNRYIVEQGWFAPYYRVSAGFAHDAETDVTLNPTNMVPSIYDIKPAG</sequence>
<dbReference type="InterPro" id="IPR000914">
    <property type="entry name" value="SBP_5_dom"/>
</dbReference>
<feature type="chain" id="PRO_5038808077" evidence="4">
    <location>
        <begin position="20"/>
        <end position="505"/>
    </location>
</feature>
<protein>
    <submittedName>
        <fullName evidence="6">Peptide ABC transporter substrate-binding protein</fullName>
    </submittedName>
</protein>
<dbReference type="PROSITE" id="PS51257">
    <property type="entry name" value="PROKAR_LIPOPROTEIN"/>
    <property type="match status" value="1"/>
</dbReference>
<feature type="domain" description="Solute-binding protein family 5" evidence="5">
    <location>
        <begin position="75"/>
        <end position="408"/>
    </location>
</feature>
<gene>
    <name evidence="6" type="ORF">ELQ90_08235</name>
</gene>
<evidence type="ECO:0000256" key="2">
    <source>
        <dbReference type="ARBA" id="ARBA00022448"/>
    </source>
</evidence>
<dbReference type="OrthoDB" id="9803988at2"/>
<dbReference type="EMBL" id="RZNB01000003">
    <property type="protein sequence ID" value="RWZ51191.1"/>
    <property type="molecule type" value="Genomic_DNA"/>
</dbReference>
<dbReference type="InterPro" id="IPR039424">
    <property type="entry name" value="SBP_5"/>
</dbReference>
<dbReference type="Proteomes" id="UP000288547">
    <property type="component" value="Unassembled WGS sequence"/>
</dbReference>
<feature type="signal peptide" evidence="4">
    <location>
        <begin position="1"/>
        <end position="19"/>
    </location>
</feature>
<dbReference type="GO" id="GO:0015833">
    <property type="term" value="P:peptide transport"/>
    <property type="evidence" value="ECO:0007669"/>
    <property type="project" value="TreeGrafter"/>
</dbReference>
<organism evidence="6 7">
    <name type="scientific">Labedella phragmitis</name>
    <dbReference type="NCBI Taxonomy" id="2498849"/>
    <lineage>
        <taxon>Bacteria</taxon>
        <taxon>Bacillati</taxon>
        <taxon>Actinomycetota</taxon>
        <taxon>Actinomycetes</taxon>
        <taxon>Micrococcales</taxon>
        <taxon>Microbacteriaceae</taxon>
        <taxon>Labedella</taxon>
    </lineage>
</organism>
<dbReference type="AlphaFoldDB" id="A0A3S4DGI4"/>
<reference evidence="6 7" key="1">
    <citation type="submission" date="2018-12" db="EMBL/GenBank/DDBJ databases">
        <authorList>
            <person name="Li F."/>
        </authorList>
    </citation>
    <scope>NUCLEOTIDE SEQUENCE [LARGE SCALE GENOMIC DNA]</scope>
    <source>
        <strain evidence="6 7">11W25H-1</strain>
    </source>
</reference>
<dbReference type="GO" id="GO:0042597">
    <property type="term" value="C:periplasmic space"/>
    <property type="evidence" value="ECO:0007669"/>
    <property type="project" value="UniProtKB-ARBA"/>
</dbReference>
<dbReference type="GO" id="GO:1904680">
    <property type="term" value="F:peptide transmembrane transporter activity"/>
    <property type="evidence" value="ECO:0007669"/>
    <property type="project" value="TreeGrafter"/>
</dbReference>
<evidence type="ECO:0000313" key="6">
    <source>
        <dbReference type="EMBL" id="RWZ51191.1"/>
    </source>
</evidence>
<dbReference type="PIRSF" id="PIRSF002741">
    <property type="entry name" value="MppA"/>
    <property type="match status" value="1"/>
</dbReference>
<proteinExistence type="inferred from homology"/>
<accession>A0A3S4DGI4</accession>
<keyword evidence="2" id="KW-0813">Transport</keyword>
<comment type="caution">
    <text evidence="6">The sequence shown here is derived from an EMBL/GenBank/DDBJ whole genome shotgun (WGS) entry which is preliminary data.</text>
</comment>
<keyword evidence="7" id="KW-1185">Reference proteome</keyword>
<name>A0A3S4DGI4_9MICO</name>
<dbReference type="Pfam" id="PF00496">
    <property type="entry name" value="SBP_bac_5"/>
    <property type="match status" value="1"/>
</dbReference>
<comment type="similarity">
    <text evidence="1">Belongs to the bacterial solute-binding protein 5 family.</text>
</comment>
<dbReference type="GO" id="GO:0043190">
    <property type="term" value="C:ATP-binding cassette (ABC) transporter complex"/>
    <property type="evidence" value="ECO:0007669"/>
    <property type="project" value="InterPro"/>
</dbReference>
<evidence type="ECO:0000256" key="1">
    <source>
        <dbReference type="ARBA" id="ARBA00005695"/>
    </source>
</evidence>
<evidence type="ECO:0000256" key="3">
    <source>
        <dbReference type="ARBA" id="ARBA00022729"/>
    </source>
</evidence>
<dbReference type="InterPro" id="IPR030678">
    <property type="entry name" value="Peptide/Ni-bd"/>
</dbReference>
<keyword evidence="3 4" id="KW-0732">Signal</keyword>